<organism evidence="1">
    <name type="scientific">viral metagenome</name>
    <dbReference type="NCBI Taxonomy" id="1070528"/>
    <lineage>
        <taxon>unclassified sequences</taxon>
        <taxon>metagenomes</taxon>
        <taxon>organismal metagenomes</taxon>
    </lineage>
</organism>
<dbReference type="EMBL" id="MN739858">
    <property type="protein sequence ID" value="QHT74835.1"/>
    <property type="molecule type" value="Genomic_DNA"/>
</dbReference>
<proteinExistence type="predicted"/>
<evidence type="ECO:0000313" key="1">
    <source>
        <dbReference type="EMBL" id="QHT74835.1"/>
    </source>
</evidence>
<accession>A0A6C0H3W0</accession>
<dbReference type="AlphaFoldDB" id="A0A6C0H3W0"/>
<protein>
    <submittedName>
        <fullName evidence="1">Uncharacterized protein</fullName>
    </submittedName>
</protein>
<reference evidence="1" key="1">
    <citation type="journal article" date="2020" name="Nature">
        <title>Giant virus diversity and host interactions through global metagenomics.</title>
        <authorList>
            <person name="Schulz F."/>
            <person name="Roux S."/>
            <person name="Paez-Espino D."/>
            <person name="Jungbluth S."/>
            <person name="Walsh D.A."/>
            <person name="Denef V.J."/>
            <person name="McMahon K.D."/>
            <person name="Konstantinidis K.T."/>
            <person name="Eloe-Fadrosh E.A."/>
            <person name="Kyrpides N.C."/>
            <person name="Woyke T."/>
        </authorList>
    </citation>
    <scope>NUCLEOTIDE SEQUENCE</scope>
    <source>
        <strain evidence="1">GVMAG-M-3300023179-62</strain>
    </source>
</reference>
<sequence>MSTEQLNRCDILLETYNTSILDSADEKLKKSLLEEAKKCAIKGGRPRNVLAKLIINHTENKKPVVTSIAGPYTLTVHWNEKFKKLIYIFGEQHSTETDCDDEFDDVVVDDVDDDVVDKRFVGKYLYTLIKNTDVFIDFYVELNGFKGEKYETLFSDSIDRNLNIMFLGKYFQECIQKSTRDTKEDCNLSRSHYFDIRSSEGIKLNDVSLFNKDLHTLLPTLMKNNLRDHTLKQNIDIFLDFFNRDHVRDIFEANNEVEDFSGFLTFWFSQIDQFDFLMKKINRSTIDVREIIKSYVKEEIKIRILEIPAEDGLYWSDYDKIFKKIHKKYYNEQTSSYDFRGDITKEENIELLYDLIKIHDYFILINSLIPDGYLLARVFKEFNTEDLEKRRPTDEPKNPHNIIIYAGDAHANRYRKFLEEKLDFKLLEQAGVPWRIARTFTGKFKNCIEMKTVKQPFFSNYPEFEVDWLTSKPPNLPKNTETEWEEKTADDGKVYYEKEGMQISKPPPDYYMSSKIKKNPYSVWKEAVNDGELYYQHNIMEKIKQKHLPFDFYISVDPEYREIQRSESGETEDSMDF</sequence>
<name>A0A6C0H3W0_9ZZZZ</name>